<comment type="caution">
    <text evidence="5">The sequence shown here is derived from an EMBL/GenBank/DDBJ whole genome shotgun (WGS) entry which is preliminary data.</text>
</comment>
<evidence type="ECO:0000256" key="3">
    <source>
        <dbReference type="RuleBase" id="RU000363"/>
    </source>
</evidence>
<dbReference type="AlphaFoldDB" id="A0A1L9BFQ9"/>
<dbReference type="PANTHER" id="PTHR44196:SF1">
    <property type="entry name" value="DEHYDROGENASE_REDUCTASE SDR FAMILY MEMBER 7B"/>
    <property type="match status" value="1"/>
</dbReference>
<dbReference type="FunFam" id="3.40.50.720:FF:000084">
    <property type="entry name" value="Short-chain dehydrogenase reductase"/>
    <property type="match status" value="1"/>
</dbReference>
<dbReference type="OrthoDB" id="9789083at2"/>
<protein>
    <submittedName>
        <fullName evidence="5">Acetoin dehydrogenase</fullName>
    </submittedName>
</protein>
<dbReference type="EMBL" id="MPIN01000002">
    <property type="protein sequence ID" value="OJH41101.1"/>
    <property type="molecule type" value="Genomic_DNA"/>
</dbReference>
<reference evidence="6" key="1">
    <citation type="submission" date="2016-11" db="EMBL/GenBank/DDBJ databases">
        <authorList>
            <person name="Shukria A."/>
            <person name="Stevens D.C."/>
        </authorList>
    </citation>
    <scope>NUCLEOTIDE SEQUENCE [LARGE SCALE GENOMIC DNA]</scope>
    <source>
        <strain evidence="6">Cbfe23</strain>
    </source>
</reference>
<dbReference type="STRING" id="83449.BON30_09380"/>
<sequence>MKSVKGRVAAITGAGSGIGRATAELLARNGCHVALSDVNEQGLAQTAEKCRGHGVQVHTARVDVAHREAVHAWADEVARELGAVHLVINNAGVALGATIEDTRYEDFEWLMNINFWGVVHGTKAFLPHLKAAGEGHIVNISSVFGLIAVPTQAAYNAAKFAVKGFTEALRQELEVEGLPIGVTCVHPGGIKTNIARSARSIPRKGWVGPDSSADFEKLFSTTPERAASDILSAIHKNRRRLLIGTDAVVIDLLQRLLPTLYQRLLVAGARRRWRKMMLSAGPHS</sequence>
<keyword evidence="2" id="KW-0560">Oxidoreductase</keyword>
<evidence type="ECO:0000259" key="4">
    <source>
        <dbReference type="SMART" id="SM00822"/>
    </source>
</evidence>
<dbReference type="CDD" id="cd05233">
    <property type="entry name" value="SDR_c"/>
    <property type="match status" value="1"/>
</dbReference>
<evidence type="ECO:0000313" key="5">
    <source>
        <dbReference type="EMBL" id="OJH41101.1"/>
    </source>
</evidence>
<dbReference type="PROSITE" id="PS00061">
    <property type="entry name" value="ADH_SHORT"/>
    <property type="match status" value="1"/>
</dbReference>
<dbReference type="PRINTS" id="PR00080">
    <property type="entry name" value="SDRFAMILY"/>
</dbReference>
<dbReference type="Pfam" id="PF00106">
    <property type="entry name" value="adh_short"/>
    <property type="match status" value="1"/>
</dbReference>
<dbReference type="GO" id="GO:0016020">
    <property type="term" value="C:membrane"/>
    <property type="evidence" value="ECO:0007669"/>
    <property type="project" value="TreeGrafter"/>
</dbReference>
<reference evidence="5 6" key="2">
    <citation type="submission" date="2016-12" db="EMBL/GenBank/DDBJ databases">
        <title>Draft Genome Sequence of Cystobacter ferrugineus Strain Cbfe23.</title>
        <authorList>
            <person name="Akbar S."/>
            <person name="Dowd S.E."/>
            <person name="Stevens D.C."/>
        </authorList>
    </citation>
    <scope>NUCLEOTIDE SEQUENCE [LARGE SCALE GENOMIC DNA]</scope>
    <source>
        <strain evidence="5 6">Cbfe23</strain>
    </source>
</reference>
<keyword evidence="6" id="KW-1185">Reference proteome</keyword>
<dbReference type="Proteomes" id="UP000182229">
    <property type="component" value="Unassembled WGS sequence"/>
</dbReference>
<dbReference type="SUPFAM" id="SSF51735">
    <property type="entry name" value="NAD(P)-binding Rossmann-fold domains"/>
    <property type="match status" value="1"/>
</dbReference>
<comment type="similarity">
    <text evidence="1 3">Belongs to the short-chain dehydrogenases/reductases (SDR) family.</text>
</comment>
<dbReference type="InterPro" id="IPR020904">
    <property type="entry name" value="Sc_DH/Rdtase_CS"/>
</dbReference>
<accession>A0A1L9BFQ9</accession>
<dbReference type="InterPro" id="IPR036291">
    <property type="entry name" value="NAD(P)-bd_dom_sf"/>
</dbReference>
<evidence type="ECO:0000313" key="6">
    <source>
        <dbReference type="Proteomes" id="UP000182229"/>
    </source>
</evidence>
<dbReference type="PRINTS" id="PR00081">
    <property type="entry name" value="GDHRDH"/>
</dbReference>
<name>A0A1L9BFQ9_9BACT</name>
<dbReference type="PANTHER" id="PTHR44196">
    <property type="entry name" value="DEHYDROGENASE/REDUCTASE SDR FAMILY MEMBER 7B"/>
    <property type="match status" value="1"/>
</dbReference>
<dbReference type="GO" id="GO:0016491">
    <property type="term" value="F:oxidoreductase activity"/>
    <property type="evidence" value="ECO:0007669"/>
    <property type="project" value="UniProtKB-KW"/>
</dbReference>
<feature type="domain" description="Ketoreductase" evidence="4">
    <location>
        <begin position="7"/>
        <end position="193"/>
    </location>
</feature>
<organism evidence="5 6">
    <name type="scientific">Cystobacter ferrugineus</name>
    <dbReference type="NCBI Taxonomy" id="83449"/>
    <lineage>
        <taxon>Bacteria</taxon>
        <taxon>Pseudomonadati</taxon>
        <taxon>Myxococcota</taxon>
        <taxon>Myxococcia</taxon>
        <taxon>Myxococcales</taxon>
        <taxon>Cystobacterineae</taxon>
        <taxon>Archangiaceae</taxon>
        <taxon>Cystobacter</taxon>
    </lineage>
</organism>
<dbReference type="Gene3D" id="3.40.50.720">
    <property type="entry name" value="NAD(P)-binding Rossmann-like Domain"/>
    <property type="match status" value="1"/>
</dbReference>
<proteinExistence type="inferred from homology"/>
<dbReference type="InterPro" id="IPR002347">
    <property type="entry name" value="SDR_fam"/>
</dbReference>
<evidence type="ECO:0000256" key="2">
    <source>
        <dbReference type="ARBA" id="ARBA00023002"/>
    </source>
</evidence>
<evidence type="ECO:0000256" key="1">
    <source>
        <dbReference type="ARBA" id="ARBA00006484"/>
    </source>
</evidence>
<dbReference type="SMART" id="SM00822">
    <property type="entry name" value="PKS_KR"/>
    <property type="match status" value="1"/>
</dbReference>
<gene>
    <name evidence="5" type="ORF">BON30_09380</name>
</gene>
<dbReference type="RefSeq" id="WP_071897535.1">
    <property type="nucleotide sequence ID" value="NZ_MPIN01000002.1"/>
</dbReference>
<dbReference type="InterPro" id="IPR057326">
    <property type="entry name" value="KR_dom"/>
</dbReference>